<comment type="caution">
    <text evidence="1">The sequence shown here is derived from an EMBL/GenBank/DDBJ whole genome shotgun (WGS) entry which is preliminary data.</text>
</comment>
<dbReference type="EMBL" id="BMYD01000004">
    <property type="protein sequence ID" value="GHA86541.1"/>
    <property type="molecule type" value="Genomic_DNA"/>
</dbReference>
<dbReference type="Proteomes" id="UP000646426">
    <property type="component" value="Unassembled WGS sequence"/>
</dbReference>
<gene>
    <name evidence="1" type="ORF">GCM10007067_25740</name>
</gene>
<name>A0A918T4H4_9GAMM</name>
<sequence length="69" mass="7047">MVRACVFLATNGTGEGARVGAMLGWSRMKGDGDACFRRHVQGSTMPQDAAIFAPLITIAVVAAGSAAHA</sequence>
<keyword evidence="2" id="KW-1185">Reference proteome</keyword>
<accession>A0A918T4H4</accession>
<evidence type="ECO:0000313" key="2">
    <source>
        <dbReference type="Proteomes" id="UP000646426"/>
    </source>
</evidence>
<proteinExistence type="predicted"/>
<dbReference type="AlphaFoldDB" id="A0A918T4H4"/>
<organism evidence="1 2">
    <name type="scientific">Cognatilysobacter bugurensis</name>
    <dbReference type="NCBI Taxonomy" id="543356"/>
    <lineage>
        <taxon>Bacteria</taxon>
        <taxon>Pseudomonadati</taxon>
        <taxon>Pseudomonadota</taxon>
        <taxon>Gammaproteobacteria</taxon>
        <taxon>Lysobacterales</taxon>
        <taxon>Lysobacteraceae</taxon>
        <taxon>Cognatilysobacter</taxon>
    </lineage>
</organism>
<reference evidence="1" key="1">
    <citation type="journal article" date="2014" name="Int. J. Syst. Evol. Microbiol.">
        <title>Complete genome sequence of Corynebacterium casei LMG S-19264T (=DSM 44701T), isolated from a smear-ripened cheese.</title>
        <authorList>
            <consortium name="US DOE Joint Genome Institute (JGI-PGF)"/>
            <person name="Walter F."/>
            <person name="Albersmeier A."/>
            <person name="Kalinowski J."/>
            <person name="Ruckert C."/>
        </authorList>
    </citation>
    <scope>NUCLEOTIDE SEQUENCE</scope>
    <source>
        <strain evidence="1">KCTC 23077</strain>
    </source>
</reference>
<evidence type="ECO:0000313" key="1">
    <source>
        <dbReference type="EMBL" id="GHA86541.1"/>
    </source>
</evidence>
<reference evidence="1" key="2">
    <citation type="submission" date="2020-09" db="EMBL/GenBank/DDBJ databases">
        <authorList>
            <person name="Sun Q."/>
            <person name="Kim S."/>
        </authorList>
    </citation>
    <scope>NUCLEOTIDE SEQUENCE</scope>
    <source>
        <strain evidence="1">KCTC 23077</strain>
    </source>
</reference>
<protein>
    <submittedName>
        <fullName evidence="1">Uncharacterized protein</fullName>
    </submittedName>
</protein>